<sequence>RMRGGILVGELRMGKILECLALILLTKDQVACPTALNVPFTIPVCNLTYQRYLHHSLSSPYHYPDRHTQSDNKLENRNGSLGASVVDDSMEFEPCDKVLSCLPRNVIVASLWYLVLRQILHQPDLTEKAHKTLLPSDLKAPLYIVGPSYVEKPAFTTAYSNALAQPFTGIVKHHQEYVVYFTDSTPYVSKFKSSLATISSQGLGATTPRKSIKYFSILQDVSLITHHSKSRYLDCFG</sequence>
<protein>
    <submittedName>
        <fullName evidence="1">Uncharacterized protein</fullName>
    </submittedName>
</protein>
<feature type="non-terminal residue" evidence="1">
    <location>
        <position position="1"/>
    </location>
</feature>
<reference evidence="1" key="1">
    <citation type="submission" date="2022-07" db="EMBL/GenBank/DDBJ databases">
        <title>Phylogenomic reconstructions and comparative analyses of Kickxellomycotina fungi.</title>
        <authorList>
            <person name="Reynolds N.K."/>
            <person name="Stajich J.E."/>
            <person name="Barry K."/>
            <person name="Grigoriev I.V."/>
            <person name="Crous P."/>
            <person name="Smith M.E."/>
        </authorList>
    </citation>
    <scope>NUCLEOTIDE SEQUENCE</scope>
    <source>
        <strain evidence="1">RSA 1196</strain>
    </source>
</reference>
<evidence type="ECO:0000313" key="1">
    <source>
        <dbReference type="EMBL" id="KAJ1966952.1"/>
    </source>
</evidence>
<dbReference type="Proteomes" id="UP001150925">
    <property type="component" value="Unassembled WGS sequence"/>
</dbReference>
<comment type="caution">
    <text evidence="1">The sequence shown here is derived from an EMBL/GenBank/DDBJ whole genome shotgun (WGS) entry which is preliminary data.</text>
</comment>
<dbReference type="EMBL" id="JANBPY010000420">
    <property type="protein sequence ID" value="KAJ1966952.1"/>
    <property type="molecule type" value="Genomic_DNA"/>
</dbReference>
<keyword evidence="2" id="KW-1185">Reference proteome</keyword>
<dbReference type="OrthoDB" id="5661714at2759"/>
<proteinExistence type="predicted"/>
<evidence type="ECO:0000313" key="2">
    <source>
        <dbReference type="Proteomes" id="UP001150925"/>
    </source>
</evidence>
<gene>
    <name evidence="1" type="ORF">IWQ62_002148</name>
</gene>
<dbReference type="AlphaFoldDB" id="A0A9W8E8A1"/>
<accession>A0A9W8E8A1</accession>
<organism evidence="1 2">
    <name type="scientific">Dispira parvispora</name>
    <dbReference type="NCBI Taxonomy" id="1520584"/>
    <lineage>
        <taxon>Eukaryota</taxon>
        <taxon>Fungi</taxon>
        <taxon>Fungi incertae sedis</taxon>
        <taxon>Zoopagomycota</taxon>
        <taxon>Kickxellomycotina</taxon>
        <taxon>Dimargaritomycetes</taxon>
        <taxon>Dimargaritales</taxon>
        <taxon>Dimargaritaceae</taxon>
        <taxon>Dispira</taxon>
    </lineage>
</organism>
<name>A0A9W8E8A1_9FUNG</name>